<feature type="compositionally biased region" description="Polar residues" evidence="1">
    <location>
        <begin position="238"/>
        <end position="253"/>
    </location>
</feature>
<comment type="caution">
    <text evidence="3">The sequence shown here is derived from an EMBL/GenBank/DDBJ whole genome shotgun (WGS) entry which is preliminary data.</text>
</comment>
<accession>A0A0G0N5D4</accession>
<dbReference type="Proteomes" id="UP000034246">
    <property type="component" value="Unassembled WGS sequence"/>
</dbReference>
<feature type="transmembrane region" description="Helical" evidence="2">
    <location>
        <begin position="267"/>
        <end position="287"/>
    </location>
</feature>
<feature type="compositionally biased region" description="Low complexity" evidence="1">
    <location>
        <begin position="211"/>
        <end position="220"/>
    </location>
</feature>
<evidence type="ECO:0000256" key="2">
    <source>
        <dbReference type="SAM" id="Phobius"/>
    </source>
</evidence>
<keyword evidence="2" id="KW-0472">Membrane</keyword>
<sequence>MSKKSIAASIFAIIVLAVGVYAGVILVKQQQDLREKAAVPGGQARVSLFPTSGSFKVGDSLPVSVYFNTSGVSISSIKMRLVYPFSGTSPEIVASGIEINQVIEKSGDWNCPTKSVTTEGQNIAIDIACANIGATGYSTKSDTLLATFKLSVDRIPQTNPFSLRFDPSQSIITQKSNGQDILNIPDPSTGMATFTVNNDQGSPAPTQPVATIKPTATPSPTKTPTPTPTVKPSLTPTGTVTVIPTSTLRPTATPTASVQLPNAGYSAPTYIGIGLGLLLIVTAILLAL</sequence>
<dbReference type="AlphaFoldDB" id="A0A0G0N5D4"/>
<proteinExistence type="predicted"/>
<gene>
    <name evidence="3" type="ORF">UT39_C0018G0061</name>
</gene>
<feature type="region of interest" description="Disordered" evidence="1">
    <location>
        <begin position="197"/>
        <end position="253"/>
    </location>
</feature>
<evidence type="ECO:0000313" key="3">
    <source>
        <dbReference type="EMBL" id="KKR10588.1"/>
    </source>
</evidence>
<organism evidence="3 4">
    <name type="scientific">Candidatus Woesebacteria bacterium GW2011_GWA1_39_21</name>
    <dbReference type="NCBI Taxonomy" id="1618550"/>
    <lineage>
        <taxon>Bacteria</taxon>
        <taxon>Candidatus Woeseibacteriota</taxon>
    </lineage>
</organism>
<dbReference type="EMBL" id="LBWP01000018">
    <property type="protein sequence ID" value="KKR10588.1"/>
    <property type="molecule type" value="Genomic_DNA"/>
</dbReference>
<name>A0A0G0N5D4_9BACT</name>
<keyword evidence="2" id="KW-1133">Transmembrane helix</keyword>
<reference evidence="3 4" key="1">
    <citation type="journal article" date="2015" name="Nature">
        <title>rRNA introns, odd ribosomes, and small enigmatic genomes across a large radiation of phyla.</title>
        <authorList>
            <person name="Brown C.T."/>
            <person name="Hug L.A."/>
            <person name="Thomas B.C."/>
            <person name="Sharon I."/>
            <person name="Castelle C.J."/>
            <person name="Singh A."/>
            <person name="Wilkins M.J."/>
            <person name="Williams K.H."/>
            <person name="Banfield J.F."/>
        </authorList>
    </citation>
    <scope>NUCLEOTIDE SEQUENCE [LARGE SCALE GENOMIC DNA]</scope>
</reference>
<keyword evidence="2" id="KW-0812">Transmembrane</keyword>
<evidence type="ECO:0000256" key="1">
    <source>
        <dbReference type="SAM" id="MobiDB-lite"/>
    </source>
</evidence>
<protein>
    <submittedName>
        <fullName evidence="3">Metallophosphoesterase</fullName>
    </submittedName>
</protein>
<evidence type="ECO:0000313" key="4">
    <source>
        <dbReference type="Proteomes" id="UP000034246"/>
    </source>
</evidence>